<sequence length="140" mass="16291">MSNRFHLAIPVRSIEESKKFYCDFLGCDAGSFEDGKWQDINFWGNELTLHQAGEALPRERHHVDMGDVCVPHFGVHLTREDFDQLKSRVQAKENYDYLDQPYLRFKGDAREQETFFVEDPSGNVLEIKTMFDPSTLFPAK</sequence>
<dbReference type="PANTHER" id="PTHR39434">
    <property type="match status" value="1"/>
</dbReference>
<dbReference type="AlphaFoldDB" id="J5KRP5"/>
<dbReference type="EMBL" id="JH611164">
    <property type="protein sequence ID" value="EJP73991.1"/>
    <property type="molecule type" value="Genomic_DNA"/>
</dbReference>
<dbReference type="Pfam" id="PF00903">
    <property type="entry name" value="Glyoxalase"/>
    <property type="match status" value="1"/>
</dbReference>
<name>J5KRP5_9GAMM</name>
<dbReference type="SUPFAM" id="SSF54593">
    <property type="entry name" value="Glyoxalase/Bleomycin resistance protein/Dihydroxybiphenyl dioxygenase"/>
    <property type="match status" value="1"/>
</dbReference>
<evidence type="ECO:0000313" key="2">
    <source>
        <dbReference type="EMBL" id="EJP73991.1"/>
    </source>
</evidence>
<reference evidence="2 3" key="1">
    <citation type="journal article" date="2012" name="ISME J.">
        <title>Genomic insights to SAR86, an abundant and uncultivated marine bacterial lineage.</title>
        <authorList>
            <person name="Dupont C.L."/>
            <person name="Rusch D.B."/>
            <person name="Yooseph S."/>
            <person name="Lombardo M.J."/>
            <person name="Richter R.A."/>
            <person name="Valas R."/>
            <person name="Novotny M."/>
            <person name="Yee-Greenbaum J."/>
            <person name="Selengut J.D."/>
            <person name="Haft D.H."/>
            <person name="Halpern A.L."/>
            <person name="Lasken R.S."/>
            <person name="Nealson K."/>
            <person name="Friedman R."/>
            <person name="Venter J.C."/>
        </authorList>
    </citation>
    <scope>NUCLEOTIDE SEQUENCE [LARGE SCALE GENOMIC DNA]</scope>
</reference>
<feature type="domain" description="Glyoxalase/fosfomycin resistance/dioxygenase" evidence="1">
    <location>
        <begin position="6"/>
        <end position="127"/>
    </location>
</feature>
<dbReference type="Proteomes" id="UP000010116">
    <property type="component" value="Unassembled WGS sequence"/>
</dbReference>
<evidence type="ECO:0000259" key="1">
    <source>
        <dbReference type="Pfam" id="PF00903"/>
    </source>
</evidence>
<gene>
    <name evidence="2" type="ORF">NT02SARS_0511</name>
</gene>
<organism evidence="2 3">
    <name type="scientific">SAR86 cluster bacterium SAR86B</name>
    <dbReference type="NCBI Taxonomy" id="1123867"/>
    <lineage>
        <taxon>Bacteria</taxon>
        <taxon>Pseudomonadati</taxon>
        <taxon>Pseudomonadota</taxon>
        <taxon>Gammaproteobacteria</taxon>
        <taxon>SAR86 cluster</taxon>
    </lineage>
</organism>
<protein>
    <submittedName>
        <fullName evidence="2">Glyoxalase domain protein</fullName>
    </submittedName>
</protein>
<proteinExistence type="predicted"/>
<dbReference type="PANTHER" id="PTHR39434:SF1">
    <property type="entry name" value="VOC DOMAIN-CONTAINING PROTEIN"/>
    <property type="match status" value="1"/>
</dbReference>
<dbReference type="Gene3D" id="3.10.180.10">
    <property type="entry name" value="2,3-Dihydroxybiphenyl 1,2-Dioxygenase, domain 1"/>
    <property type="match status" value="1"/>
</dbReference>
<evidence type="ECO:0000313" key="3">
    <source>
        <dbReference type="Proteomes" id="UP000010116"/>
    </source>
</evidence>
<dbReference type="HOGENOM" id="CLU_109157_0_1_6"/>
<dbReference type="InterPro" id="IPR004360">
    <property type="entry name" value="Glyas_Fos-R_dOase_dom"/>
</dbReference>
<dbReference type="InterPro" id="IPR029068">
    <property type="entry name" value="Glyas_Bleomycin-R_OHBP_Dase"/>
</dbReference>
<accession>J5KRP5</accession>